<organism evidence="2 3">
    <name type="scientific">Stigmatella aurantiaca</name>
    <dbReference type="NCBI Taxonomy" id="41"/>
    <lineage>
        <taxon>Bacteria</taxon>
        <taxon>Pseudomonadati</taxon>
        <taxon>Myxococcota</taxon>
        <taxon>Myxococcia</taxon>
        <taxon>Myxococcales</taxon>
        <taxon>Cystobacterineae</taxon>
        <taxon>Archangiaceae</taxon>
        <taxon>Stigmatella</taxon>
    </lineage>
</organism>
<name>A0A1H7RHY1_STIAU</name>
<protein>
    <submittedName>
        <fullName evidence="2">Uncharacterized protein</fullName>
    </submittedName>
</protein>
<dbReference type="AlphaFoldDB" id="A0A1H7RHY1"/>
<keyword evidence="3" id="KW-1185">Reference proteome</keyword>
<dbReference type="PROSITE" id="PS51257">
    <property type="entry name" value="PROKAR_LIPOPROTEIN"/>
    <property type="match status" value="1"/>
</dbReference>
<evidence type="ECO:0000313" key="2">
    <source>
        <dbReference type="EMBL" id="SEL59783.1"/>
    </source>
</evidence>
<reference evidence="3" key="1">
    <citation type="submission" date="2016-10" db="EMBL/GenBank/DDBJ databases">
        <authorList>
            <person name="Varghese N."/>
            <person name="Submissions S."/>
        </authorList>
    </citation>
    <scope>NUCLEOTIDE SEQUENCE [LARGE SCALE GENOMIC DNA]</scope>
    <source>
        <strain evidence="3">DSM 17044</strain>
    </source>
</reference>
<evidence type="ECO:0000313" key="3">
    <source>
        <dbReference type="Proteomes" id="UP000182719"/>
    </source>
</evidence>
<gene>
    <name evidence="2" type="ORF">SAMN05444354_10754</name>
</gene>
<feature type="chain" id="PRO_5010223937" evidence="1">
    <location>
        <begin position="29"/>
        <end position="364"/>
    </location>
</feature>
<evidence type="ECO:0000256" key="1">
    <source>
        <dbReference type="SAM" id="SignalP"/>
    </source>
</evidence>
<sequence>MTFAFFRASLRRGVTRLTPCLLPFLLVACGGNAPSENSRPQDAQARGLSTGNIPLNDLLSGTYKGFTGGLYPQARNTMPAAHSNAGLVQAGAIQPLNVNGQPSASGKYVLLSIGMSHATQEFCSHTGALPCDAWTFMGRAALDASVNKSTLVIANAARSGQVADTWDASNDTNYDLARDVLEGQGLSEKQVQIVWIKAANIHPTVALPASNADAYQLKTSLGNILRAAKTRYPNLKQAFISSRSYAGYAETALNPEPYAYESGFAVKWLVEAQIRQKANGTIDAQAGNLDYSQGVAPWAAWGPYPWADGELPRSDGLTWARGDFGRDGTHPIQPGESKVGAMLLDFFKTSPHTRCWFLAGQTCP</sequence>
<dbReference type="OrthoDB" id="4021042at2"/>
<dbReference type="EMBL" id="FOAP01000007">
    <property type="protein sequence ID" value="SEL59783.1"/>
    <property type="molecule type" value="Genomic_DNA"/>
</dbReference>
<dbReference type="RefSeq" id="WP_075007115.1">
    <property type="nucleotide sequence ID" value="NZ_FOAP01000007.1"/>
</dbReference>
<dbReference type="Proteomes" id="UP000182719">
    <property type="component" value="Unassembled WGS sequence"/>
</dbReference>
<proteinExistence type="predicted"/>
<accession>A0A1H7RHY1</accession>
<keyword evidence="1" id="KW-0732">Signal</keyword>
<feature type="signal peptide" evidence="1">
    <location>
        <begin position="1"/>
        <end position="28"/>
    </location>
</feature>